<organism evidence="2 3">
    <name type="scientific">Taxus chinensis</name>
    <name type="common">Chinese yew</name>
    <name type="synonym">Taxus wallichiana var. chinensis</name>
    <dbReference type="NCBI Taxonomy" id="29808"/>
    <lineage>
        <taxon>Eukaryota</taxon>
        <taxon>Viridiplantae</taxon>
        <taxon>Streptophyta</taxon>
        <taxon>Embryophyta</taxon>
        <taxon>Tracheophyta</taxon>
        <taxon>Spermatophyta</taxon>
        <taxon>Pinopsida</taxon>
        <taxon>Pinidae</taxon>
        <taxon>Conifers II</taxon>
        <taxon>Cupressales</taxon>
        <taxon>Taxaceae</taxon>
        <taxon>Taxus</taxon>
    </lineage>
</organism>
<dbReference type="PANTHER" id="PTHR31949">
    <property type="entry name" value="GASTRIC MUCIN-LIKE PROTEIN"/>
    <property type="match status" value="1"/>
</dbReference>
<feature type="compositionally biased region" description="Low complexity" evidence="1">
    <location>
        <begin position="238"/>
        <end position="252"/>
    </location>
</feature>
<keyword evidence="3" id="KW-1185">Reference proteome</keyword>
<feature type="compositionally biased region" description="Acidic residues" evidence="1">
    <location>
        <begin position="492"/>
        <end position="501"/>
    </location>
</feature>
<reference evidence="2 3" key="1">
    <citation type="journal article" date="2021" name="Nat. Plants">
        <title>The Taxus genome provides insights into paclitaxel biosynthesis.</title>
        <authorList>
            <person name="Xiong X."/>
            <person name="Gou J."/>
            <person name="Liao Q."/>
            <person name="Li Y."/>
            <person name="Zhou Q."/>
            <person name="Bi G."/>
            <person name="Li C."/>
            <person name="Du R."/>
            <person name="Wang X."/>
            <person name="Sun T."/>
            <person name="Guo L."/>
            <person name="Liang H."/>
            <person name="Lu P."/>
            <person name="Wu Y."/>
            <person name="Zhang Z."/>
            <person name="Ro D.K."/>
            <person name="Shang Y."/>
            <person name="Huang S."/>
            <person name="Yan J."/>
        </authorList>
    </citation>
    <scope>NUCLEOTIDE SEQUENCE [LARGE SCALE GENOMIC DNA]</scope>
    <source>
        <strain evidence="2">Ta-2019</strain>
    </source>
</reference>
<feature type="region of interest" description="Disordered" evidence="1">
    <location>
        <begin position="68"/>
        <end position="87"/>
    </location>
</feature>
<evidence type="ECO:0000313" key="3">
    <source>
        <dbReference type="Proteomes" id="UP000824469"/>
    </source>
</evidence>
<dbReference type="GO" id="GO:0043622">
    <property type="term" value="P:cortical microtubule organization"/>
    <property type="evidence" value="ECO:0007669"/>
    <property type="project" value="TreeGrafter"/>
</dbReference>
<dbReference type="AlphaFoldDB" id="A0AA38CQ07"/>
<protein>
    <submittedName>
        <fullName evidence="2">Uncharacterized protein</fullName>
    </submittedName>
</protein>
<feature type="region of interest" description="Disordered" evidence="1">
    <location>
        <begin position="464"/>
        <end position="524"/>
    </location>
</feature>
<feature type="region of interest" description="Disordered" evidence="1">
    <location>
        <begin position="138"/>
        <end position="357"/>
    </location>
</feature>
<dbReference type="EMBL" id="JAHRHJ020000009">
    <property type="protein sequence ID" value="KAH9301387.1"/>
    <property type="molecule type" value="Genomic_DNA"/>
</dbReference>
<name>A0AA38CQ07_TAXCH</name>
<gene>
    <name evidence="2" type="ORF">KI387_012970</name>
</gene>
<feature type="compositionally biased region" description="Polar residues" evidence="1">
    <location>
        <begin position="324"/>
        <end position="357"/>
    </location>
</feature>
<evidence type="ECO:0000313" key="2">
    <source>
        <dbReference type="EMBL" id="KAH9301387.1"/>
    </source>
</evidence>
<evidence type="ECO:0000256" key="1">
    <source>
        <dbReference type="SAM" id="MobiDB-lite"/>
    </source>
</evidence>
<proteinExistence type="predicted"/>
<feature type="compositionally biased region" description="Polar residues" evidence="1">
    <location>
        <begin position="255"/>
        <end position="276"/>
    </location>
</feature>
<sequence length="571" mass="61117">MKNHRGSKDSLLLRRGINRSIAAKERDDDLALFHDIHKRDKEFTGNLLLPVSDEFEAVMGGDKISSSPLYKIPESTPRRRGGSSDFLTADGDKSDYSWLLTPPGTPLFPSLEMEALVTGFGQMENPMVRPLAAIKTSRLSDSQANSSLKSRKSGSTSRQTTPSYAAAKKPPTTSSNSTPSSRSSTPSSRSSVPAYKPSSRPSTRSLTPVQRSSTPAQKPSTTAQQSANPRLTQNNPPSGRSSSVSKASSLVSRNPVLSQGTLPTVKSRPLQPSSIVGFSIETPPNLRTNIPGRATSANRGRPGAPSSAQSRTGAPISSDKPKRQSCSPSVTRGRVSNESLNGNSTKSTLQTKKNSNDMQGAVAAVVGSKMVEKLMNSRRSTPQGKLEEVTNQFVGSTLGTKMSVKSVPSEDSTGFGRTISKKSLDMALRHMDIRGGTTSSFRPHVNNVPVSSLYSVRSGAIKSKSGSISRSPITTSSNASSESSAPIAPDPDGSEFDDDDFGSERGSRSSQASHQSTLHFKEDAKSTNWLLHPASMEDRDDLSLISDQGFEMLSDPMDDVARELTAFEYNN</sequence>
<dbReference type="PANTHER" id="PTHR31949:SF2">
    <property type="entry name" value="OS05G0480600 PROTEIN"/>
    <property type="match status" value="1"/>
</dbReference>
<feature type="compositionally biased region" description="Low complexity" evidence="1">
    <location>
        <begin position="464"/>
        <end position="491"/>
    </location>
</feature>
<dbReference type="OMA" id="PEIKENH"/>
<feature type="compositionally biased region" description="Polar residues" evidence="1">
    <location>
        <begin position="209"/>
        <end position="237"/>
    </location>
</feature>
<accession>A0AA38CQ07</accession>
<feature type="compositionally biased region" description="Low complexity" evidence="1">
    <location>
        <begin position="170"/>
        <end position="208"/>
    </location>
</feature>
<dbReference type="GO" id="GO:0055028">
    <property type="term" value="C:cortical microtubule"/>
    <property type="evidence" value="ECO:0007669"/>
    <property type="project" value="TreeGrafter"/>
</dbReference>
<feature type="non-terminal residue" evidence="2">
    <location>
        <position position="571"/>
    </location>
</feature>
<dbReference type="Proteomes" id="UP000824469">
    <property type="component" value="Unassembled WGS sequence"/>
</dbReference>
<comment type="caution">
    <text evidence="2">The sequence shown here is derived from an EMBL/GenBank/DDBJ whole genome shotgun (WGS) entry which is preliminary data.</text>
</comment>